<proteinExistence type="predicted"/>
<protein>
    <submittedName>
        <fullName evidence="1">Uncharacterized protein</fullName>
    </submittedName>
</protein>
<comment type="caution">
    <text evidence="1">The sequence shown here is derived from an EMBL/GenBank/DDBJ whole genome shotgun (WGS) entry which is preliminary data.</text>
</comment>
<reference evidence="1" key="1">
    <citation type="submission" date="2021-01" db="EMBL/GenBank/DDBJ databases">
        <authorList>
            <consortium name="Genoscope - CEA"/>
            <person name="William W."/>
        </authorList>
    </citation>
    <scope>NUCLEOTIDE SEQUENCE</scope>
</reference>
<dbReference type="AlphaFoldDB" id="A0A8S1RMA5"/>
<gene>
    <name evidence="1" type="ORF">PSON_ATCC_30995.1.T1890061</name>
</gene>
<dbReference type="Proteomes" id="UP000692954">
    <property type="component" value="Unassembled WGS sequence"/>
</dbReference>
<keyword evidence="2" id="KW-1185">Reference proteome</keyword>
<dbReference type="EMBL" id="CAJJDN010000189">
    <property type="protein sequence ID" value="CAD8128483.1"/>
    <property type="molecule type" value="Genomic_DNA"/>
</dbReference>
<sequence>MLFYLKVLPVPPPVENDELKVSADLNQFPIKFAGANVLDEQPVGGRKTFAISLYTEAMDGGGEYIQQTVLPLGQGLKSKAWELRQSMFLKKWQDSFRSHMNCTYQEDWKKIIVD</sequence>
<evidence type="ECO:0000313" key="1">
    <source>
        <dbReference type="EMBL" id="CAD8128483.1"/>
    </source>
</evidence>
<name>A0A8S1RMA5_9CILI</name>
<evidence type="ECO:0000313" key="2">
    <source>
        <dbReference type="Proteomes" id="UP000692954"/>
    </source>
</evidence>
<accession>A0A8S1RMA5</accession>
<organism evidence="1 2">
    <name type="scientific">Paramecium sonneborni</name>
    <dbReference type="NCBI Taxonomy" id="65129"/>
    <lineage>
        <taxon>Eukaryota</taxon>
        <taxon>Sar</taxon>
        <taxon>Alveolata</taxon>
        <taxon>Ciliophora</taxon>
        <taxon>Intramacronucleata</taxon>
        <taxon>Oligohymenophorea</taxon>
        <taxon>Peniculida</taxon>
        <taxon>Parameciidae</taxon>
        <taxon>Paramecium</taxon>
    </lineage>
</organism>